<organism evidence="9 10">
    <name type="scientific">Phytophthora fragariaefolia</name>
    <dbReference type="NCBI Taxonomy" id="1490495"/>
    <lineage>
        <taxon>Eukaryota</taxon>
        <taxon>Sar</taxon>
        <taxon>Stramenopiles</taxon>
        <taxon>Oomycota</taxon>
        <taxon>Peronosporomycetes</taxon>
        <taxon>Peronosporales</taxon>
        <taxon>Peronosporaceae</taxon>
        <taxon>Phytophthora</taxon>
    </lineage>
</organism>
<dbReference type="InterPro" id="IPR002912">
    <property type="entry name" value="ACT_dom"/>
</dbReference>
<dbReference type="PROSITE" id="PS50011">
    <property type="entry name" value="PROTEIN_KINASE_DOM"/>
    <property type="match status" value="1"/>
</dbReference>
<keyword evidence="2 4" id="KW-0547">Nucleotide-binding</keyword>
<dbReference type="SMART" id="SM00220">
    <property type="entry name" value="S_TKc"/>
    <property type="match status" value="1"/>
</dbReference>
<dbReference type="Pfam" id="PF00069">
    <property type="entry name" value="Pkinase"/>
    <property type="match status" value="1"/>
</dbReference>
<keyword evidence="6" id="KW-0472">Membrane</keyword>
<dbReference type="InterPro" id="IPR008271">
    <property type="entry name" value="Ser/Thr_kinase_AS"/>
</dbReference>
<comment type="caution">
    <text evidence="9">The sequence shown here is derived from an EMBL/GenBank/DDBJ whole genome shotgun (WGS) entry which is preliminary data.</text>
</comment>
<dbReference type="PROSITE" id="PS00107">
    <property type="entry name" value="PROTEIN_KINASE_ATP"/>
    <property type="match status" value="1"/>
</dbReference>
<dbReference type="AlphaFoldDB" id="A0A9W6XNI1"/>
<protein>
    <submittedName>
        <fullName evidence="9">Unnamed protein product</fullName>
    </submittedName>
</protein>
<dbReference type="PANTHER" id="PTHR23257">
    <property type="entry name" value="SERINE-THREONINE PROTEIN KINASE"/>
    <property type="match status" value="1"/>
</dbReference>
<name>A0A9W6XNI1_9STRA</name>
<dbReference type="InterPro" id="IPR010308">
    <property type="entry name" value="TRP_C"/>
</dbReference>
<accession>A0A9W6XNI1</accession>
<evidence type="ECO:0000256" key="6">
    <source>
        <dbReference type="SAM" id="Phobius"/>
    </source>
</evidence>
<feature type="transmembrane region" description="Helical" evidence="6">
    <location>
        <begin position="1058"/>
        <end position="1082"/>
    </location>
</feature>
<dbReference type="InterPro" id="IPR011009">
    <property type="entry name" value="Kinase-like_dom_sf"/>
</dbReference>
<dbReference type="Proteomes" id="UP001165121">
    <property type="component" value="Unassembled WGS sequence"/>
</dbReference>
<dbReference type="InterPro" id="IPR000719">
    <property type="entry name" value="Prot_kinase_dom"/>
</dbReference>
<evidence type="ECO:0000256" key="2">
    <source>
        <dbReference type="ARBA" id="ARBA00022741"/>
    </source>
</evidence>
<evidence type="ECO:0000313" key="9">
    <source>
        <dbReference type="EMBL" id="GMF42441.1"/>
    </source>
</evidence>
<reference evidence="9" key="1">
    <citation type="submission" date="2023-04" db="EMBL/GenBank/DDBJ databases">
        <title>Phytophthora fragariaefolia NBRC 109709.</title>
        <authorList>
            <person name="Ichikawa N."/>
            <person name="Sato H."/>
            <person name="Tonouchi N."/>
        </authorList>
    </citation>
    <scope>NUCLEOTIDE SEQUENCE</scope>
    <source>
        <strain evidence="9">NBRC 109709</strain>
    </source>
</reference>
<dbReference type="Gene3D" id="1.10.510.10">
    <property type="entry name" value="Transferase(Phosphotransferase) domain 1"/>
    <property type="match status" value="1"/>
</dbReference>
<feature type="compositionally biased region" description="Low complexity" evidence="5">
    <location>
        <begin position="18"/>
        <end position="27"/>
    </location>
</feature>
<feature type="transmembrane region" description="Helical" evidence="6">
    <location>
        <begin position="1094"/>
        <end position="1118"/>
    </location>
</feature>
<proteinExistence type="predicted"/>
<feature type="transmembrane region" description="Helical" evidence="6">
    <location>
        <begin position="687"/>
        <end position="708"/>
    </location>
</feature>
<feature type="binding site" evidence="4">
    <location>
        <position position="456"/>
    </location>
    <ligand>
        <name>ATP</name>
        <dbReference type="ChEBI" id="CHEBI:30616"/>
    </ligand>
</feature>
<feature type="domain" description="ACT" evidence="8">
    <location>
        <begin position="311"/>
        <end position="393"/>
    </location>
</feature>
<feature type="transmembrane region" description="Helical" evidence="6">
    <location>
        <begin position="1032"/>
        <end position="1051"/>
    </location>
</feature>
<evidence type="ECO:0000256" key="3">
    <source>
        <dbReference type="ARBA" id="ARBA00022840"/>
    </source>
</evidence>
<dbReference type="InterPro" id="IPR017441">
    <property type="entry name" value="Protein_kinase_ATP_BS"/>
</dbReference>
<dbReference type="PROSITE" id="PS00108">
    <property type="entry name" value="PROTEIN_KINASE_ST"/>
    <property type="match status" value="1"/>
</dbReference>
<keyword evidence="1" id="KW-0418">Kinase</keyword>
<dbReference type="GO" id="GO:0004674">
    <property type="term" value="F:protein serine/threonine kinase activity"/>
    <property type="evidence" value="ECO:0007669"/>
    <property type="project" value="UniProtKB-KW"/>
</dbReference>
<feature type="transmembrane region" description="Helical" evidence="6">
    <location>
        <begin position="949"/>
        <end position="976"/>
    </location>
</feature>
<dbReference type="PRINTS" id="PR00109">
    <property type="entry name" value="TYRKINASE"/>
</dbReference>
<evidence type="ECO:0000256" key="4">
    <source>
        <dbReference type="PROSITE-ProRule" id="PRU10141"/>
    </source>
</evidence>
<dbReference type="Pfam" id="PF06011">
    <property type="entry name" value="TRP"/>
    <property type="match status" value="1"/>
</dbReference>
<keyword evidence="3 4" id="KW-0067">ATP-binding</keyword>
<keyword evidence="6" id="KW-0812">Transmembrane</keyword>
<evidence type="ECO:0000256" key="1">
    <source>
        <dbReference type="ARBA" id="ARBA00022527"/>
    </source>
</evidence>
<dbReference type="InterPro" id="IPR050167">
    <property type="entry name" value="Ser_Thr_protein_kinase"/>
</dbReference>
<evidence type="ECO:0000259" key="7">
    <source>
        <dbReference type="PROSITE" id="PS50011"/>
    </source>
</evidence>
<feature type="transmembrane region" description="Helical" evidence="6">
    <location>
        <begin position="869"/>
        <end position="891"/>
    </location>
</feature>
<dbReference type="GO" id="GO:0007165">
    <property type="term" value="P:signal transduction"/>
    <property type="evidence" value="ECO:0007669"/>
    <property type="project" value="TreeGrafter"/>
</dbReference>
<evidence type="ECO:0000256" key="5">
    <source>
        <dbReference type="SAM" id="MobiDB-lite"/>
    </source>
</evidence>
<feature type="transmembrane region" description="Helical" evidence="6">
    <location>
        <begin position="781"/>
        <end position="807"/>
    </location>
</feature>
<feature type="domain" description="Protein kinase" evidence="7">
    <location>
        <begin position="429"/>
        <end position="730"/>
    </location>
</feature>
<feature type="region of interest" description="Disordered" evidence="5">
    <location>
        <begin position="1"/>
        <end position="51"/>
    </location>
</feature>
<evidence type="ECO:0000259" key="8">
    <source>
        <dbReference type="PROSITE" id="PS51671"/>
    </source>
</evidence>
<keyword evidence="1" id="KW-0723">Serine/threonine-protein kinase</keyword>
<dbReference type="InterPro" id="IPR045865">
    <property type="entry name" value="ACT-like_dom_sf"/>
</dbReference>
<evidence type="ECO:0000313" key="10">
    <source>
        <dbReference type="Proteomes" id="UP001165121"/>
    </source>
</evidence>
<dbReference type="SUPFAM" id="SSF56112">
    <property type="entry name" value="Protein kinase-like (PK-like)"/>
    <property type="match status" value="1"/>
</dbReference>
<dbReference type="SUPFAM" id="SSF55021">
    <property type="entry name" value="ACT-like"/>
    <property type="match status" value="1"/>
</dbReference>
<dbReference type="InterPro" id="IPR001245">
    <property type="entry name" value="Ser-Thr/Tyr_kinase_cat_dom"/>
</dbReference>
<dbReference type="EMBL" id="BSXT01001447">
    <property type="protein sequence ID" value="GMF42441.1"/>
    <property type="molecule type" value="Genomic_DNA"/>
</dbReference>
<keyword evidence="1" id="KW-0808">Transferase</keyword>
<dbReference type="GO" id="GO:0005524">
    <property type="term" value="F:ATP binding"/>
    <property type="evidence" value="ECO:0007669"/>
    <property type="project" value="UniProtKB-UniRule"/>
</dbReference>
<gene>
    <name evidence="9" type="ORF">Pfra01_001388800</name>
</gene>
<dbReference type="GO" id="GO:0005737">
    <property type="term" value="C:cytoplasm"/>
    <property type="evidence" value="ECO:0007669"/>
    <property type="project" value="TreeGrafter"/>
</dbReference>
<feature type="region of interest" description="Disordered" evidence="5">
    <location>
        <begin position="67"/>
        <end position="98"/>
    </location>
</feature>
<dbReference type="Gene3D" id="3.30.200.20">
    <property type="entry name" value="Phosphorylase Kinase, domain 1"/>
    <property type="match status" value="1"/>
</dbReference>
<keyword evidence="6" id="KW-1133">Transmembrane helix</keyword>
<feature type="region of interest" description="Disordered" evidence="5">
    <location>
        <begin position="155"/>
        <end position="174"/>
    </location>
</feature>
<dbReference type="PANTHER" id="PTHR23257:SF963">
    <property type="entry name" value="AT08303P"/>
    <property type="match status" value="1"/>
</dbReference>
<sequence>MHAAGPAKSSPPPPSPPTAIAAAASAPLGRKNSTDDLAAEVSASPPVHSPSDARLLYREWRTGSHVGADLARLESPDPSSPGVAMSSEDVLSRSPFGVYGRSPSSLPRIAERLENVPLRANVPPAAPIVPQDVDARARLLSQKITAMDAAQPPAPFAKAQSGSYGSAEPNEPATGMKKAQSYQALAELEKKGYFPVAPKPSALGVQRGLKDSVVNDMCRAVVKHMVGDVYVSASGSYGQRKVLNHLYEPVFASVQAHFRRLPARYALSVNPDDVPLHMRLLSKNQRDPTAIAVNAQLKKDDNGEIVPNVCEVVVVSLDRENILDAITRALTMMKGNILDADVMTTADGTLLDRFVVKGSFMSDERQEELRSLIEQNLRRLSMDEDTRPSFSSSQDSGNENVSLAEKLGVLQMVDKNEIKAEWKLDLNEVRLEKAVGSGRSGSTYSAWWRGTHVAAKVVDSSTNTQAVGEELLNEFHREVAVVSCFMLIRDLYTVFEFMENGTLTDLIRARRGPIDFFRLAAEMAMVSRAGVVLVGKRTTKLNQSLYYQQQGMNYLHLCSIMHRDLKSGNVLIDSHGTAKISDFGLSCVLEIGSSSDLTAETGTYRWMAPEVIRHEPYSSKADVYSFGIVLWELLARDQPFRGLTPIQVSGRAWHQVHAHLVYEFVTSKLQVGMGLCGCCAKFCACTILTQFVVVVCLFAIIPVAYLSYDYCLKPWAKDHYEEAVAAAQAVASRAASTAGDVDTFGTSCGDCLGVNLEYPISRLNTDFSSFQIAVMNDAGKILSTIVSSGVGIAGGAVLGLTIAGALASANSILSSSGGVFELLQLITQGQFITLLGSLNLEGSPSSGADSNLGGVSRYANTLGVNPEYLFYYTVVVLLVVCGLLIVLYFTARLALHVLKKEGSPLAQTLDDRLVWVSIQLLLLAQYSLAMTSCYQISYSVQSKRATGGLILAVIVLAGLCFGLAAYGVFILTCYAYELADHGTAEHEKKPFNQRYGPFYQDFTTENRYFFVAKMALDAVSGAVVGAGPDPMVQLALLVTFNAVFIVAMAMRRPYLLRVFYVIGLLTSYLRIVMLLLSLVLVASDLIPQRVRDSIAQAIICVNALVLICLFARVGYVAVTALTKWFQNRKEARPSGNSMIEDDELLALESSVEQRLVSLQRQPRSPPADGTPPSAQAYHQSVDTFHGDGAGTAAGRRDALHVVV</sequence>
<dbReference type="PROSITE" id="PS51671">
    <property type="entry name" value="ACT"/>
    <property type="match status" value="1"/>
</dbReference>
<dbReference type="OrthoDB" id="119590at2759"/>
<keyword evidence="10" id="KW-1185">Reference proteome</keyword>